<protein>
    <recommendedName>
        <fullName evidence="1">DUF4351 domain-containing protein</fullName>
    </recommendedName>
</protein>
<dbReference type="RefSeq" id="WP_096573709.1">
    <property type="nucleotide sequence ID" value="NZ_CAWNJS010000001.1"/>
</dbReference>
<dbReference type="Pfam" id="PF14261">
    <property type="entry name" value="DUF4351"/>
    <property type="match status" value="1"/>
</dbReference>
<dbReference type="Proteomes" id="UP000218785">
    <property type="component" value="Chromosome"/>
</dbReference>
<proteinExistence type="predicted"/>
<dbReference type="InterPro" id="IPR025587">
    <property type="entry name" value="DUF4351"/>
</dbReference>
<evidence type="ECO:0000313" key="2">
    <source>
        <dbReference type="EMBL" id="BAY96493.1"/>
    </source>
</evidence>
<evidence type="ECO:0000313" key="3">
    <source>
        <dbReference type="Proteomes" id="UP000218785"/>
    </source>
</evidence>
<keyword evidence="3" id="KW-1185">Reference proteome</keyword>
<evidence type="ECO:0000259" key="1">
    <source>
        <dbReference type="Pfam" id="PF14261"/>
    </source>
</evidence>
<accession>A0A1Z4MSP9</accession>
<dbReference type="PANTHER" id="PTHR35586:SF1">
    <property type="entry name" value="SLL1691 PROTEIN"/>
    <property type="match status" value="1"/>
</dbReference>
<dbReference type="PANTHER" id="PTHR35586">
    <property type="entry name" value="SLL1691 PROTEIN"/>
    <property type="match status" value="1"/>
</dbReference>
<dbReference type="AlphaFoldDB" id="A0A1Z4MSP9"/>
<sequence>MSRKDIEVTRRLNSEKEPQAIRDAKEIEARSLILKLLNRRLGNIPDVLLSQIQALSLEQLEAVGEALLDFSTLADLERWLQGQVRG</sequence>
<reference evidence="2 3" key="1">
    <citation type="submission" date="2017-06" db="EMBL/GenBank/DDBJ databases">
        <title>Genome sequencing of cyanobaciteial culture collection at National Institute for Environmental Studies (NIES).</title>
        <authorList>
            <person name="Hirose Y."/>
            <person name="Shimura Y."/>
            <person name="Fujisawa T."/>
            <person name="Nakamura Y."/>
            <person name="Kawachi M."/>
        </authorList>
    </citation>
    <scope>NUCLEOTIDE SEQUENCE [LARGE SCALE GENOMIC DNA]</scope>
    <source>
        <strain evidence="2 3">NIES-37</strain>
    </source>
</reference>
<gene>
    <name evidence="2" type="ORF">NIES37_04260</name>
</gene>
<feature type="domain" description="DUF4351" evidence="1">
    <location>
        <begin position="24"/>
        <end position="80"/>
    </location>
</feature>
<dbReference type="EMBL" id="AP018248">
    <property type="protein sequence ID" value="BAY96493.1"/>
    <property type="molecule type" value="Genomic_DNA"/>
</dbReference>
<organism evidence="2 3">
    <name type="scientific">Tolypothrix tenuis PCC 7101</name>
    <dbReference type="NCBI Taxonomy" id="231146"/>
    <lineage>
        <taxon>Bacteria</taxon>
        <taxon>Bacillati</taxon>
        <taxon>Cyanobacteriota</taxon>
        <taxon>Cyanophyceae</taxon>
        <taxon>Nostocales</taxon>
        <taxon>Tolypothrichaceae</taxon>
        <taxon>Tolypothrix</taxon>
    </lineage>
</organism>
<dbReference type="KEGG" id="ttq:NIES37_04260"/>
<name>A0A1Z4MSP9_9CYAN</name>